<evidence type="ECO:0000313" key="2">
    <source>
        <dbReference type="EMBL" id="GLL07113.1"/>
    </source>
</evidence>
<evidence type="ECO:0000259" key="1">
    <source>
        <dbReference type="Pfam" id="PF13460"/>
    </source>
</evidence>
<gene>
    <name evidence="2" type="ORF">GCM10017581_088650</name>
</gene>
<dbReference type="InterPro" id="IPR016040">
    <property type="entry name" value="NAD(P)-bd_dom"/>
</dbReference>
<dbReference type="Pfam" id="PF13460">
    <property type="entry name" value="NAD_binding_10"/>
    <property type="match status" value="1"/>
</dbReference>
<reference evidence="2" key="2">
    <citation type="submission" date="2023-01" db="EMBL/GenBank/DDBJ databases">
        <authorList>
            <person name="Sun Q."/>
            <person name="Evtushenko L."/>
        </authorList>
    </citation>
    <scope>NUCLEOTIDE SEQUENCE</scope>
    <source>
        <strain evidence="2">VKM Ac-1321</strain>
    </source>
</reference>
<dbReference type="SUPFAM" id="SSF51735">
    <property type="entry name" value="NAD(P)-binding Rossmann-fold domains"/>
    <property type="match status" value="1"/>
</dbReference>
<dbReference type="RefSeq" id="WP_261965110.1">
    <property type="nucleotide sequence ID" value="NZ_BAAAXA010000001.1"/>
</dbReference>
<accession>A0A9W6KTQ9</accession>
<evidence type="ECO:0000313" key="3">
    <source>
        <dbReference type="Proteomes" id="UP001143480"/>
    </source>
</evidence>
<sequence length="55" mass="5895">MNLTIVAAIGGIGRHLIAQAVTAGHDVTAVARRPRELPADVRAVAVDLTRPRRDR</sequence>
<protein>
    <recommendedName>
        <fullName evidence="1">NAD(P)-binding domain-containing protein</fullName>
    </recommendedName>
</protein>
<dbReference type="Proteomes" id="UP001143480">
    <property type="component" value="Unassembled WGS sequence"/>
</dbReference>
<dbReference type="EMBL" id="BSFP01000085">
    <property type="protein sequence ID" value="GLL07113.1"/>
    <property type="molecule type" value="Genomic_DNA"/>
</dbReference>
<dbReference type="AlphaFoldDB" id="A0A9W6KTQ9"/>
<keyword evidence="3" id="KW-1185">Reference proteome</keyword>
<comment type="caution">
    <text evidence="2">The sequence shown here is derived from an EMBL/GenBank/DDBJ whole genome shotgun (WGS) entry which is preliminary data.</text>
</comment>
<dbReference type="InterPro" id="IPR036291">
    <property type="entry name" value="NAD(P)-bd_dom_sf"/>
</dbReference>
<reference evidence="2" key="1">
    <citation type="journal article" date="2014" name="Int. J. Syst. Evol. Microbiol.">
        <title>Complete genome sequence of Corynebacterium casei LMG S-19264T (=DSM 44701T), isolated from a smear-ripened cheese.</title>
        <authorList>
            <consortium name="US DOE Joint Genome Institute (JGI-PGF)"/>
            <person name="Walter F."/>
            <person name="Albersmeier A."/>
            <person name="Kalinowski J."/>
            <person name="Ruckert C."/>
        </authorList>
    </citation>
    <scope>NUCLEOTIDE SEQUENCE</scope>
    <source>
        <strain evidence="2">VKM Ac-1321</strain>
    </source>
</reference>
<name>A0A9W6KTQ9_9ACTN</name>
<proteinExistence type="predicted"/>
<dbReference type="Gene3D" id="3.40.50.720">
    <property type="entry name" value="NAD(P)-binding Rossmann-like Domain"/>
    <property type="match status" value="1"/>
</dbReference>
<feature type="domain" description="NAD(P)-binding" evidence="1">
    <location>
        <begin position="8"/>
        <end position="50"/>
    </location>
</feature>
<organism evidence="2 3">
    <name type="scientific">Dactylosporangium matsuzakiense</name>
    <dbReference type="NCBI Taxonomy" id="53360"/>
    <lineage>
        <taxon>Bacteria</taxon>
        <taxon>Bacillati</taxon>
        <taxon>Actinomycetota</taxon>
        <taxon>Actinomycetes</taxon>
        <taxon>Micromonosporales</taxon>
        <taxon>Micromonosporaceae</taxon>
        <taxon>Dactylosporangium</taxon>
    </lineage>
</organism>